<organism evidence="5">
    <name type="scientific">Tanacetum cinerariifolium</name>
    <name type="common">Dalmatian daisy</name>
    <name type="synonym">Chrysanthemum cinerariifolium</name>
    <dbReference type="NCBI Taxonomy" id="118510"/>
    <lineage>
        <taxon>Eukaryota</taxon>
        <taxon>Viridiplantae</taxon>
        <taxon>Streptophyta</taxon>
        <taxon>Embryophyta</taxon>
        <taxon>Tracheophyta</taxon>
        <taxon>Spermatophyta</taxon>
        <taxon>Magnoliopsida</taxon>
        <taxon>eudicotyledons</taxon>
        <taxon>Gunneridae</taxon>
        <taxon>Pentapetalae</taxon>
        <taxon>asterids</taxon>
        <taxon>campanulids</taxon>
        <taxon>Asterales</taxon>
        <taxon>Asteraceae</taxon>
        <taxon>Asteroideae</taxon>
        <taxon>Anthemideae</taxon>
        <taxon>Anthemidinae</taxon>
        <taxon>Tanacetum</taxon>
    </lineage>
</organism>
<dbReference type="InterPro" id="IPR000477">
    <property type="entry name" value="RT_dom"/>
</dbReference>
<evidence type="ECO:0000256" key="1">
    <source>
        <dbReference type="PROSITE-ProRule" id="PRU00176"/>
    </source>
</evidence>
<feature type="compositionally biased region" description="Polar residues" evidence="2">
    <location>
        <begin position="337"/>
        <end position="349"/>
    </location>
</feature>
<dbReference type="InterPro" id="IPR005135">
    <property type="entry name" value="Endo/exonuclease/phosphatase"/>
</dbReference>
<keyword evidence="5" id="KW-0808">Transferase</keyword>
<gene>
    <name evidence="5" type="ORF">Tci_048513</name>
</gene>
<evidence type="ECO:0000259" key="4">
    <source>
        <dbReference type="PROSITE" id="PS50878"/>
    </source>
</evidence>
<feature type="compositionally biased region" description="Polar residues" evidence="2">
    <location>
        <begin position="112"/>
        <end position="127"/>
    </location>
</feature>
<comment type="caution">
    <text evidence="5">The sequence shown here is derived from an EMBL/GenBank/DDBJ whole genome shotgun (WGS) entry which is preliminary data.</text>
</comment>
<proteinExistence type="predicted"/>
<dbReference type="GO" id="GO:0003964">
    <property type="term" value="F:RNA-directed DNA polymerase activity"/>
    <property type="evidence" value="ECO:0007669"/>
    <property type="project" value="UniProtKB-KW"/>
</dbReference>
<name>A0A6L2MVY3_TANCI</name>
<dbReference type="EMBL" id="BKCJ010007298">
    <property type="protein sequence ID" value="GEU76535.1"/>
    <property type="molecule type" value="Genomic_DNA"/>
</dbReference>
<feature type="region of interest" description="Disordered" evidence="2">
    <location>
        <begin position="337"/>
        <end position="389"/>
    </location>
</feature>
<accession>A0A6L2MVY3</accession>
<dbReference type="PROSITE" id="PS50102">
    <property type="entry name" value="RRM"/>
    <property type="match status" value="1"/>
</dbReference>
<reference evidence="5" key="1">
    <citation type="journal article" date="2019" name="Sci. Rep.">
        <title>Draft genome of Tanacetum cinerariifolium, the natural source of mosquito coil.</title>
        <authorList>
            <person name="Yamashiro T."/>
            <person name="Shiraishi A."/>
            <person name="Satake H."/>
            <person name="Nakayama K."/>
        </authorList>
    </citation>
    <scope>NUCLEOTIDE SEQUENCE</scope>
</reference>
<dbReference type="GO" id="GO:0003723">
    <property type="term" value="F:RNA binding"/>
    <property type="evidence" value="ECO:0007669"/>
    <property type="project" value="UniProtKB-UniRule"/>
</dbReference>
<evidence type="ECO:0000256" key="2">
    <source>
        <dbReference type="SAM" id="MobiDB-lite"/>
    </source>
</evidence>
<dbReference type="SUPFAM" id="SSF56219">
    <property type="entry name" value="DNase I-like"/>
    <property type="match status" value="1"/>
</dbReference>
<keyword evidence="1" id="KW-0694">RNA-binding</keyword>
<dbReference type="Gene3D" id="3.30.70.330">
    <property type="match status" value="1"/>
</dbReference>
<dbReference type="AlphaFoldDB" id="A0A6L2MVY3"/>
<feature type="region of interest" description="Disordered" evidence="2">
    <location>
        <begin position="99"/>
        <end position="127"/>
    </location>
</feature>
<dbReference type="Pfam" id="PF00078">
    <property type="entry name" value="RVT_1"/>
    <property type="match status" value="1"/>
</dbReference>
<keyword evidence="5" id="KW-0695">RNA-directed DNA polymerase</keyword>
<feature type="region of interest" description="Disordered" evidence="2">
    <location>
        <begin position="268"/>
        <end position="294"/>
    </location>
</feature>
<sequence>MSGAHPSKKSNHNNLQDVTETMFITNFPTSFGSKDLWKTCNEHGSVADVYIALKLSIIGRRFAFVRFLKVKNTESLLVDLNKIWIGSYHLFAAMTRFDRKPKDSSKPLPKPNHTNNQPKHAFQSSHVNPNRSYATALNGKISPNQVPKEILKSVYVDASDLIEIHDMKNVILVKARDIDERVVWIEIGGLLLNAWTPKAFKKIACSWGEPLFLDDDPNKSVALGRVCIRSKIHGHINETCKVLIHDKAHNVRVKEFAGWVPDIEAMDTRSEKKSDVEIPEEQDNIIDDHDSLNVEEGEIQEKKETEEVNAANSHNFSWAEESGNADKDHLVASPINLSMKSKNHSTTESPKAPRGDSETFSKPPGYENFKHQNKHNSQHSSSSCPGAKSSRASKPLSIAFSNHGSMIEALVSQIEMGKVLGYDMEGSTNDLKKLIEGIGAKHETHSLSIDPFKVKSLWGNFQFDFTICPSVGRFGGLLSVWDTNSFSKNSVFAFDHFLIVEGNWLHSHLHCFMVNVYAPQDDGNKEILWNSILEFKEEHSGHYIIFGDFNVVRFALKRFGTMFNSSSGNAFNQFIINGSLWEFPHGGHLFTYINRRGNKLSKLDRFLITEDSTSLMRNHSALVLDCHISDHRPIFLTAATVNFGPSPFKLYNSWLLDSWLESLYNIEQEEQLDISQQAKVKWGVWLTDPTKIKDAFLSVFEAKFKKKEVDKIAVRSQFYKSLQEDQNSFLISPTFDVENMLLFVTVAWKNRPEFLNSSIMPKGCNTSFVSLIPKISNPTVVSDFRSISLIGAKYKIIAKLLANRLAKVIDSVSSREQTAFVKHRQILDGPLMVNEVIKWCNRKRDKLMIFQIDFEKAFDFVYWDFLFQVMHLMGFSDKWISWINGCLSHATASILVNGSPTREYHINHGIRQGDPLSPFLFIIAIEGLHVAVEDAISAGLYRGIKINTLTLSYFFFADDALFIGEWSRDNIRNMTTILECFHRVSGLKINFHKSNLVGIRIPFEEDKILSQITGCHASHSSFTYLGLPVGCNMAVTKS</sequence>
<dbReference type="InterPro" id="IPR012677">
    <property type="entry name" value="Nucleotide-bd_a/b_plait_sf"/>
</dbReference>
<dbReference type="InterPro" id="IPR036691">
    <property type="entry name" value="Endo/exonu/phosph_ase_sf"/>
</dbReference>
<dbReference type="PANTHER" id="PTHR31635">
    <property type="entry name" value="REVERSE TRANSCRIPTASE DOMAIN-CONTAINING PROTEIN-RELATED"/>
    <property type="match status" value="1"/>
</dbReference>
<feature type="domain" description="Reverse transcriptase" evidence="4">
    <location>
        <begin position="753"/>
        <end position="1029"/>
    </location>
</feature>
<dbReference type="Pfam" id="PF00076">
    <property type="entry name" value="RRM_1"/>
    <property type="match status" value="1"/>
</dbReference>
<dbReference type="Gene3D" id="3.60.10.10">
    <property type="entry name" value="Endonuclease/exonuclease/phosphatase"/>
    <property type="match status" value="1"/>
</dbReference>
<dbReference type="CDD" id="cd01650">
    <property type="entry name" value="RT_nLTR_like"/>
    <property type="match status" value="1"/>
</dbReference>
<dbReference type="InterPro" id="IPR035979">
    <property type="entry name" value="RBD_domain_sf"/>
</dbReference>
<dbReference type="InterPro" id="IPR043502">
    <property type="entry name" value="DNA/RNA_pol_sf"/>
</dbReference>
<dbReference type="InterPro" id="IPR000504">
    <property type="entry name" value="RRM_dom"/>
</dbReference>
<dbReference type="PANTHER" id="PTHR31635:SF196">
    <property type="entry name" value="REVERSE TRANSCRIPTASE DOMAIN-CONTAINING PROTEIN-RELATED"/>
    <property type="match status" value="1"/>
</dbReference>
<evidence type="ECO:0000313" key="5">
    <source>
        <dbReference type="EMBL" id="GEU76535.1"/>
    </source>
</evidence>
<keyword evidence="5" id="KW-0548">Nucleotidyltransferase</keyword>
<dbReference type="SUPFAM" id="SSF54928">
    <property type="entry name" value="RNA-binding domain, RBD"/>
    <property type="match status" value="1"/>
</dbReference>
<evidence type="ECO:0000259" key="3">
    <source>
        <dbReference type="PROSITE" id="PS50102"/>
    </source>
</evidence>
<feature type="domain" description="RRM" evidence="3">
    <location>
        <begin position="20"/>
        <end position="97"/>
    </location>
</feature>
<dbReference type="Pfam" id="PF14529">
    <property type="entry name" value="Exo_endo_phos_2"/>
    <property type="match status" value="1"/>
</dbReference>
<protein>
    <submittedName>
        <fullName evidence="5">RNA-directed DNA polymerase, eukaryota</fullName>
    </submittedName>
</protein>
<dbReference type="SUPFAM" id="SSF56672">
    <property type="entry name" value="DNA/RNA polymerases"/>
    <property type="match status" value="1"/>
</dbReference>
<dbReference type="PROSITE" id="PS50878">
    <property type="entry name" value="RT_POL"/>
    <property type="match status" value="1"/>
</dbReference>